<dbReference type="Pfam" id="PF00370">
    <property type="entry name" value="FGGY_N"/>
    <property type="match status" value="1"/>
</dbReference>
<dbReference type="InterPro" id="IPR018484">
    <property type="entry name" value="FGGY_N"/>
</dbReference>
<keyword evidence="4 5" id="KW-0418">Kinase</keyword>
<evidence type="ECO:0000256" key="1">
    <source>
        <dbReference type="ARBA" id="ARBA00009156"/>
    </source>
</evidence>
<keyword evidence="3 5" id="KW-0808">Transferase</keyword>
<gene>
    <name evidence="8" type="ORF">RB614_42680</name>
</gene>
<dbReference type="InterPro" id="IPR043129">
    <property type="entry name" value="ATPase_NBD"/>
</dbReference>
<reference evidence="8 9" key="1">
    <citation type="submission" date="2023-08" db="EMBL/GenBank/DDBJ databases">
        <title>Phytohabitans sansha sp. nov., isolated from marine sediment.</title>
        <authorList>
            <person name="Zhao Y."/>
            <person name="Yi K."/>
        </authorList>
    </citation>
    <scope>NUCLEOTIDE SEQUENCE [LARGE SCALE GENOMIC DNA]</scope>
    <source>
        <strain evidence="8 9">ZYX-F-186</strain>
    </source>
</reference>
<dbReference type="EMBL" id="JAVHUY010000074">
    <property type="protein sequence ID" value="MDQ7911216.1"/>
    <property type="molecule type" value="Genomic_DNA"/>
</dbReference>
<dbReference type="Gene3D" id="3.30.420.40">
    <property type="match status" value="2"/>
</dbReference>
<evidence type="ECO:0000256" key="3">
    <source>
        <dbReference type="ARBA" id="ARBA00022679"/>
    </source>
</evidence>
<proteinExistence type="inferred from homology"/>
<dbReference type="GO" id="GO:0016301">
    <property type="term" value="F:kinase activity"/>
    <property type="evidence" value="ECO:0007669"/>
    <property type="project" value="UniProtKB-KW"/>
</dbReference>
<protein>
    <submittedName>
        <fullName evidence="8">FGGY family carbohydrate kinase</fullName>
    </submittedName>
</protein>
<keyword evidence="9" id="KW-1185">Reference proteome</keyword>
<dbReference type="PANTHER" id="PTHR43095">
    <property type="entry name" value="SUGAR KINASE"/>
    <property type="match status" value="1"/>
</dbReference>
<dbReference type="SUPFAM" id="SSF53067">
    <property type="entry name" value="Actin-like ATPase domain"/>
    <property type="match status" value="2"/>
</dbReference>
<evidence type="ECO:0000259" key="6">
    <source>
        <dbReference type="Pfam" id="PF00370"/>
    </source>
</evidence>
<dbReference type="PANTHER" id="PTHR43095:SF5">
    <property type="entry name" value="XYLULOSE KINASE"/>
    <property type="match status" value="1"/>
</dbReference>
<evidence type="ECO:0000256" key="2">
    <source>
        <dbReference type="ARBA" id="ARBA00022629"/>
    </source>
</evidence>
<name>A0ABU0ZW05_9ACTN</name>
<dbReference type="PROSITE" id="PS00445">
    <property type="entry name" value="FGGY_KINASES_2"/>
    <property type="match status" value="1"/>
</dbReference>
<evidence type="ECO:0000256" key="4">
    <source>
        <dbReference type="ARBA" id="ARBA00022777"/>
    </source>
</evidence>
<evidence type="ECO:0000313" key="8">
    <source>
        <dbReference type="EMBL" id="MDQ7911216.1"/>
    </source>
</evidence>
<evidence type="ECO:0000256" key="5">
    <source>
        <dbReference type="RuleBase" id="RU003733"/>
    </source>
</evidence>
<sequence length="473" mass="48220">MRDGLAIGLDVGTSSVTAVLFDPERGVLARAGAPYDVDTPAPGWAEQDPRAWWSAAADALSQLDRSGVTAIAVSAQGAALVLLDASGQPVRPALIHLDSRAASVTLDPRLHAEILAASGNAIGAWNVASKLAWIRQHEPDSLAGTATVTSAAGSLLTWLTGRRVQSASDAGISDLFDRPARDWSAPVCRAAGVDCGLLPEIVAATTAVGAARADLGLPPGTVVVAGGEDAPSAALAAGVTSPGDAFLSLGTAAVVGVGTPRGASNDSRLLSYPHVCDKVDIMSGSMTGGGGALVWWSSVTGRPVGELLDEAARTRPGEALFLPYLAGELHPVNDPHARAVFAGLSLATGRAELTRAIVDGTAAAIADNLAVVAEAGNPATVLSATGKPSRSAFWMQAVADAAGVAVESVDEEGAALGDAILALAETEEEIAALARAHRRVRDRRDPDPAAAGAHRERRARLSAFYATDRALRR</sequence>
<dbReference type="Pfam" id="PF02782">
    <property type="entry name" value="FGGY_C"/>
    <property type="match status" value="1"/>
</dbReference>
<feature type="domain" description="Carbohydrate kinase FGGY N-terminal" evidence="6">
    <location>
        <begin position="6"/>
        <end position="235"/>
    </location>
</feature>
<evidence type="ECO:0000313" key="9">
    <source>
        <dbReference type="Proteomes" id="UP001230908"/>
    </source>
</evidence>
<dbReference type="InterPro" id="IPR018485">
    <property type="entry name" value="FGGY_C"/>
</dbReference>
<dbReference type="RefSeq" id="WP_308718438.1">
    <property type="nucleotide sequence ID" value="NZ_JAVHUY010000074.1"/>
</dbReference>
<dbReference type="Proteomes" id="UP001230908">
    <property type="component" value="Unassembled WGS sequence"/>
</dbReference>
<feature type="domain" description="Carbohydrate kinase FGGY C-terminal" evidence="7">
    <location>
        <begin position="247"/>
        <end position="423"/>
    </location>
</feature>
<keyword evidence="2" id="KW-0119">Carbohydrate metabolism</keyword>
<evidence type="ECO:0000259" key="7">
    <source>
        <dbReference type="Pfam" id="PF02782"/>
    </source>
</evidence>
<accession>A0ABU0ZW05</accession>
<organism evidence="8 9">
    <name type="scientific">Phytohabitans maris</name>
    <dbReference type="NCBI Taxonomy" id="3071409"/>
    <lineage>
        <taxon>Bacteria</taxon>
        <taxon>Bacillati</taxon>
        <taxon>Actinomycetota</taxon>
        <taxon>Actinomycetes</taxon>
        <taxon>Micromonosporales</taxon>
        <taxon>Micromonosporaceae</taxon>
    </lineage>
</organism>
<dbReference type="InterPro" id="IPR050406">
    <property type="entry name" value="FGGY_Carb_Kinase"/>
</dbReference>
<comment type="caution">
    <text evidence="8">The sequence shown here is derived from an EMBL/GenBank/DDBJ whole genome shotgun (WGS) entry which is preliminary data.</text>
</comment>
<keyword evidence="2" id="KW-0859">Xylose metabolism</keyword>
<dbReference type="InterPro" id="IPR000577">
    <property type="entry name" value="Carb_kinase_FGGY"/>
</dbReference>
<dbReference type="PIRSF" id="PIRSF000538">
    <property type="entry name" value="GlpK"/>
    <property type="match status" value="1"/>
</dbReference>
<comment type="similarity">
    <text evidence="1 5">Belongs to the FGGY kinase family.</text>
</comment>
<dbReference type="InterPro" id="IPR018483">
    <property type="entry name" value="Carb_kinase_FGGY_CS"/>
</dbReference>